<dbReference type="PANTHER" id="PTHR43179:SF12">
    <property type="entry name" value="GALACTOFURANOSYLTRANSFERASE GLFT2"/>
    <property type="match status" value="1"/>
</dbReference>
<comment type="pathway">
    <text evidence="1">Cell wall biogenesis; cell wall polysaccharide biosynthesis.</text>
</comment>
<dbReference type="EC" id="2.4.-.-" evidence="7"/>
<feature type="domain" description="Galactofuranosyltransferase-2 C-terminal" evidence="6">
    <location>
        <begin position="428"/>
        <end position="608"/>
    </location>
</feature>
<gene>
    <name evidence="7" type="ORF">T9R20_12295</name>
</gene>
<sequence length="616" mass="68340">MPTRAGNEPFHRESEHADVQHTLQRCWASDDPRRSALYFRGGAPESRDCVRLEPGETVSFATYFGAFPAGYWSYHDHIRRVRASLDLDCHAVVDVMATDQGGRVTRVARRTAEPGAFGLDVACNPAMGWMWLEVTAADEAVRVSNVRWETPDPPRAQTTATVAITTFDRHDDCTRLLERLAAPELTSRVARVIVVDQGRVPLGTSPDYDRAADALGDRLTVIAQLNMGGSGGFSRGMVEALGLNDSHVLLLDDDVDLEPESVLRLMRFADHGPAEMIIGAQMLHLTEPTVLHSAGEKISRGVFWWHPADSSLSRLDLARATIENTPELSRRLKVDFNGWWMCLVPVSIIRRVGAALPFFIKWDDAEFGLRATEAAVRTVSLPGAALWHVPWTAKDDGLDWQAYFQLRNRLVTALIHGEKTGSRVLWQSLLQDVNHLLCAQYGSVRLRNQAIDDILSGPDHLDRTLRAGPARPARILAAVGQVVISESELPEVPRRVPRRPVGVRTRVVRALRVAVHQVSRPKAAQPGVRLAREHGKWWVLGLLDGAIVDAAGGSGAFVTRRSRAELLGRLRDAILLRARAWVRWSHISREYRAAAPTLASPESWRRRFSGNGVPLP</sequence>
<dbReference type="RefSeq" id="WP_322409596.1">
    <property type="nucleotide sequence ID" value="NZ_CP139779.1"/>
</dbReference>
<evidence type="ECO:0000259" key="6">
    <source>
        <dbReference type="Pfam" id="PF19320"/>
    </source>
</evidence>
<evidence type="ECO:0000256" key="1">
    <source>
        <dbReference type="ARBA" id="ARBA00004776"/>
    </source>
</evidence>
<organism evidence="7 8">
    <name type="scientific">Microbacterium invictum</name>
    <dbReference type="NCBI Taxonomy" id="515415"/>
    <lineage>
        <taxon>Bacteria</taxon>
        <taxon>Bacillati</taxon>
        <taxon>Actinomycetota</taxon>
        <taxon>Actinomycetes</taxon>
        <taxon>Micrococcales</taxon>
        <taxon>Microbacteriaceae</taxon>
        <taxon>Microbacterium</taxon>
    </lineage>
</organism>
<dbReference type="Proteomes" id="UP001324533">
    <property type="component" value="Chromosome"/>
</dbReference>
<evidence type="ECO:0000313" key="8">
    <source>
        <dbReference type="Proteomes" id="UP001324533"/>
    </source>
</evidence>
<keyword evidence="4 7" id="KW-0808">Transferase</keyword>
<accession>A0ABZ0V793</accession>
<dbReference type="InterPro" id="IPR029044">
    <property type="entry name" value="Nucleotide-diphossugar_trans"/>
</dbReference>
<dbReference type="SUPFAM" id="SSF53448">
    <property type="entry name" value="Nucleotide-diphospho-sugar transferases"/>
    <property type="match status" value="1"/>
</dbReference>
<evidence type="ECO:0000256" key="2">
    <source>
        <dbReference type="ARBA" id="ARBA00006739"/>
    </source>
</evidence>
<evidence type="ECO:0000259" key="5">
    <source>
        <dbReference type="Pfam" id="PF17994"/>
    </source>
</evidence>
<protein>
    <submittedName>
        <fullName evidence="7">Glycosyltransferase</fullName>
        <ecNumber evidence="7">2.4.-.-</ecNumber>
    </submittedName>
</protein>
<evidence type="ECO:0000256" key="3">
    <source>
        <dbReference type="ARBA" id="ARBA00022676"/>
    </source>
</evidence>
<evidence type="ECO:0000313" key="7">
    <source>
        <dbReference type="EMBL" id="WQB69475.1"/>
    </source>
</evidence>
<keyword evidence="8" id="KW-1185">Reference proteome</keyword>
<comment type="similarity">
    <text evidence="2">Belongs to the glycosyltransferase 2 family.</text>
</comment>
<dbReference type="GO" id="GO:0016757">
    <property type="term" value="F:glycosyltransferase activity"/>
    <property type="evidence" value="ECO:0007669"/>
    <property type="project" value="UniProtKB-KW"/>
</dbReference>
<keyword evidence="3 7" id="KW-0328">Glycosyltransferase</keyword>
<evidence type="ECO:0000256" key="4">
    <source>
        <dbReference type="ARBA" id="ARBA00022679"/>
    </source>
</evidence>
<dbReference type="Pfam" id="PF17994">
    <property type="entry name" value="Glft2_N"/>
    <property type="match status" value="1"/>
</dbReference>
<dbReference type="Pfam" id="PF19320">
    <property type="entry name" value="GlfT2_domain3"/>
    <property type="match status" value="1"/>
</dbReference>
<dbReference type="EMBL" id="CP139779">
    <property type="protein sequence ID" value="WQB69475.1"/>
    <property type="molecule type" value="Genomic_DNA"/>
</dbReference>
<dbReference type="InterPro" id="IPR040492">
    <property type="entry name" value="GlfT2_N"/>
</dbReference>
<proteinExistence type="inferred from homology"/>
<dbReference type="Pfam" id="PF13641">
    <property type="entry name" value="Glyco_tranf_2_3"/>
    <property type="match status" value="1"/>
</dbReference>
<dbReference type="Gene3D" id="3.90.550.60">
    <property type="match status" value="1"/>
</dbReference>
<reference evidence="7 8" key="1">
    <citation type="submission" date="2023-06" db="EMBL/GenBank/DDBJ databases">
        <title>Rock-solubilizing bacteria, Microbacterium invictum, promotes re-establishment of vegetation in rocky wasteland by accelerating rock bio-weathering and reshaping soil bacterial community.</title>
        <authorList>
            <person name="Liu C."/>
        </authorList>
    </citation>
    <scope>NUCLEOTIDE SEQUENCE [LARGE SCALE GENOMIC DNA]</scope>
    <source>
        <strain evidence="7 8">X-18</strain>
    </source>
</reference>
<name>A0ABZ0V793_9MICO</name>
<feature type="domain" description="Galactofuranosyltransferase GlfT2 N-terminal" evidence="5">
    <location>
        <begin position="45"/>
        <end position="151"/>
    </location>
</feature>
<dbReference type="InterPro" id="IPR045699">
    <property type="entry name" value="GlfT2_C"/>
</dbReference>
<dbReference type="PANTHER" id="PTHR43179">
    <property type="entry name" value="RHAMNOSYLTRANSFERASE WBBL"/>
    <property type="match status" value="1"/>
</dbReference>